<name>A0A6A6EA47_9PEZI</name>
<evidence type="ECO:0000313" key="2">
    <source>
        <dbReference type="Proteomes" id="UP000800200"/>
    </source>
</evidence>
<evidence type="ECO:0008006" key="3">
    <source>
        <dbReference type="Google" id="ProtNLM"/>
    </source>
</evidence>
<reference evidence="1" key="1">
    <citation type="journal article" date="2020" name="Stud. Mycol.">
        <title>101 Dothideomycetes genomes: a test case for predicting lifestyles and emergence of pathogens.</title>
        <authorList>
            <person name="Haridas S."/>
            <person name="Albert R."/>
            <person name="Binder M."/>
            <person name="Bloem J."/>
            <person name="Labutti K."/>
            <person name="Salamov A."/>
            <person name="Andreopoulos B."/>
            <person name="Baker S."/>
            <person name="Barry K."/>
            <person name="Bills G."/>
            <person name="Bluhm B."/>
            <person name="Cannon C."/>
            <person name="Castanera R."/>
            <person name="Culley D."/>
            <person name="Daum C."/>
            <person name="Ezra D."/>
            <person name="Gonzalez J."/>
            <person name="Henrissat B."/>
            <person name="Kuo A."/>
            <person name="Liang C."/>
            <person name="Lipzen A."/>
            <person name="Lutzoni F."/>
            <person name="Magnuson J."/>
            <person name="Mondo S."/>
            <person name="Nolan M."/>
            <person name="Ohm R."/>
            <person name="Pangilinan J."/>
            <person name="Park H.-J."/>
            <person name="Ramirez L."/>
            <person name="Alfaro M."/>
            <person name="Sun H."/>
            <person name="Tritt A."/>
            <person name="Yoshinaga Y."/>
            <person name="Zwiers L.-H."/>
            <person name="Turgeon B."/>
            <person name="Goodwin S."/>
            <person name="Spatafora J."/>
            <person name="Crous P."/>
            <person name="Grigoriev I."/>
        </authorList>
    </citation>
    <scope>NUCLEOTIDE SEQUENCE</scope>
    <source>
        <strain evidence="1">CBS 207.26</strain>
    </source>
</reference>
<keyword evidence="2" id="KW-1185">Reference proteome</keyword>
<dbReference type="OrthoDB" id="62952at2759"/>
<dbReference type="AlphaFoldDB" id="A0A6A6EA47"/>
<organism evidence="1 2">
    <name type="scientific">Zopfia rhizophila CBS 207.26</name>
    <dbReference type="NCBI Taxonomy" id="1314779"/>
    <lineage>
        <taxon>Eukaryota</taxon>
        <taxon>Fungi</taxon>
        <taxon>Dikarya</taxon>
        <taxon>Ascomycota</taxon>
        <taxon>Pezizomycotina</taxon>
        <taxon>Dothideomycetes</taxon>
        <taxon>Dothideomycetes incertae sedis</taxon>
        <taxon>Zopfiaceae</taxon>
        <taxon>Zopfia</taxon>
    </lineage>
</organism>
<protein>
    <recommendedName>
        <fullName evidence="3">F-box domain-containing protein</fullName>
    </recommendedName>
</protein>
<dbReference type="Proteomes" id="UP000800200">
    <property type="component" value="Unassembled WGS sequence"/>
</dbReference>
<evidence type="ECO:0000313" key="1">
    <source>
        <dbReference type="EMBL" id="KAF2187010.1"/>
    </source>
</evidence>
<sequence length="436" mass="50721">MCAMDPETVEIAVPSSENHTDPLRPSPLLALPRELRDLIWHYVFAIPDHRDHRAIRIERRHLTYFKPIPVNVLLILHHEYLLLNRQIAAEALKVLFQEHNVFLSCGPFVLKAFLSRIENDESGAGKLWLKWLKHIELDWVTFPNLRFYPPEWEESKDISYWEQDREEIDVDYVDGLARKGGKDYYNEESSWDYEGPRYDDNFYQPGGTSLYPSFEHHNTTMAEDSDPFGFSTHYPFQDPLVEPSYDTIAQEDIYTKLDLLIDMEVTPLFTYLASPTFSLSSITLPLYFISKQTYQHRSISRPGYLLPLKLRYWVQVVVHALLMLHPVAPHTPKLDEVRIKYMPWDIWASMDPSDDLFKMCEKGIWGGEEDEEGEGEAFKAVWDGLAQRGAELSEEDLDVKVRLVKWEGDLDRGMVGDELEVVIRRAKGKKSKGVQV</sequence>
<dbReference type="EMBL" id="ML994628">
    <property type="protein sequence ID" value="KAF2187010.1"/>
    <property type="molecule type" value="Genomic_DNA"/>
</dbReference>
<proteinExistence type="predicted"/>
<gene>
    <name evidence="1" type="ORF">K469DRAFT_705558</name>
</gene>
<accession>A0A6A6EA47</accession>